<dbReference type="Gene3D" id="3.30.40.10">
    <property type="entry name" value="Zinc/RING finger domain, C3HC4 (zinc finger)"/>
    <property type="match status" value="1"/>
</dbReference>
<dbReference type="PROSITE" id="PS50089">
    <property type="entry name" value="ZF_RING_2"/>
    <property type="match status" value="1"/>
</dbReference>
<dbReference type="GO" id="GO:0008270">
    <property type="term" value="F:zinc ion binding"/>
    <property type="evidence" value="ECO:0007669"/>
    <property type="project" value="UniProtKB-KW"/>
</dbReference>
<evidence type="ECO:0000313" key="6">
    <source>
        <dbReference type="Proteomes" id="UP001163046"/>
    </source>
</evidence>
<gene>
    <name evidence="5" type="ORF">OS493_012461</name>
</gene>
<feature type="domain" description="RING-type" evidence="4">
    <location>
        <begin position="23"/>
        <end position="66"/>
    </location>
</feature>
<name>A0A9W9ZQV9_9CNID</name>
<comment type="caution">
    <text evidence="5">The sequence shown here is derived from an EMBL/GenBank/DDBJ whole genome shotgun (WGS) entry which is preliminary data.</text>
</comment>
<sequence>MAGRQSKRLKLEAPEITQQSFDCFICHGRGYTCEANAIRLPCCHNFLHRRCQTRWELTQATCRLCRQALPRPPVVPPQNEGIFYRIGEGDQPTGHVPPPRQVAIDAYHQGLDALDFQDNQHRIQQNVLGMTREAVIARLRVLLVNNELEEHLQQCTEREQRCLLAYYHVLSVLRVNDYMIIVFGKEYFLRVIDVLTGAITSATNEIPRNRNRMRWLTFRIDIQQAKSMVDSLIDFLEPTGWEEEEGHLRHRHYRIIGIDLHVSGPEQAADRVNDDMKCFLDYLLMGEVYDIIQFDYRTWDSDFFVDHDIPSYFPSDFMFFEVPLPSSTEPILRRRFSMICHE</sequence>
<evidence type="ECO:0000256" key="2">
    <source>
        <dbReference type="ARBA" id="ARBA00022833"/>
    </source>
</evidence>
<evidence type="ECO:0000256" key="3">
    <source>
        <dbReference type="PROSITE-ProRule" id="PRU00175"/>
    </source>
</evidence>
<protein>
    <recommendedName>
        <fullName evidence="4">RING-type domain-containing protein</fullName>
    </recommendedName>
</protein>
<organism evidence="5 6">
    <name type="scientific">Desmophyllum pertusum</name>
    <dbReference type="NCBI Taxonomy" id="174260"/>
    <lineage>
        <taxon>Eukaryota</taxon>
        <taxon>Metazoa</taxon>
        <taxon>Cnidaria</taxon>
        <taxon>Anthozoa</taxon>
        <taxon>Hexacorallia</taxon>
        <taxon>Scleractinia</taxon>
        <taxon>Caryophylliina</taxon>
        <taxon>Caryophylliidae</taxon>
        <taxon>Desmophyllum</taxon>
    </lineage>
</organism>
<dbReference type="AlphaFoldDB" id="A0A9W9ZQV9"/>
<dbReference type="InterPro" id="IPR001841">
    <property type="entry name" value="Znf_RING"/>
</dbReference>
<keyword evidence="2" id="KW-0862">Zinc</keyword>
<evidence type="ECO:0000259" key="4">
    <source>
        <dbReference type="PROSITE" id="PS50089"/>
    </source>
</evidence>
<evidence type="ECO:0000313" key="5">
    <source>
        <dbReference type="EMBL" id="KAJ7386117.1"/>
    </source>
</evidence>
<proteinExistence type="predicted"/>
<keyword evidence="1 3" id="KW-0479">Metal-binding</keyword>
<reference evidence="5" key="1">
    <citation type="submission" date="2023-01" db="EMBL/GenBank/DDBJ databases">
        <title>Genome assembly of the deep-sea coral Lophelia pertusa.</title>
        <authorList>
            <person name="Herrera S."/>
            <person name="Cordes E."/>
        </authorList>
    </citation>
    <scope>NUCLEOTIDE SEQUENCE</scope>
    <source>
        <strain evidence="5">USNM1676648</strain>
        <tissue evidence="5">Polyp</tissue>
    </source>
</reference>
<keyword evidence="6" id="KW-1185">Reference proteome</keyword>
<accession>A0A9W9ZQV9</accession>
<dbReference type="InterPro" id="IPR013083">
    <property type="entry name" value="Znf_RING/FYVE/PHD"/>
</dbReference>
<dbReference type="SUPFAM" id="SSF57850">
    <property type="entry name" value="RING/U-box"/>
    <property type="match status" value="1"/>
</dbReference>
<evidence type="ECO:0000256" key="1">
    <source>
        <dbReference type="ARBA" id="ARBA00022771"/>
    </source>
</evidence>
<keyword evidence="1 3" id="KW-0863">Zinc-finger</keyword>
<dbReference type="EMBL" id="MU825878">
    <property type="protein sequence ID" value="KAJ7386117.1"/>
    <property type="molecule type" value="Genomic_DNA"/>
</dbReference>
<dbReference type="Proteomes" id="UP001163046">
    <property type="component" value="Unassembled WGS sequence"/>
</dbReference>